<feature type="domain" description="Bacterial Ig-like" evidence="1">
    <location>
        <begin position="474"/>
        <end position="553"/>
    </location>
</feature>
<accession>A0ABY2RJU5</accession>
<dbReference type="RefSeq" id="WP_136910099.1">
    <property type="nucleotide sequence ID" value="NZ_SUMD01000005.1"/>
</dbReference>
<dbReference type="EMBL" id="SUMD01000005">
    <property type="protein sequence ID" value="TJZ77868.1"/>
    <property type="molecule type" value="Genomic_DNA"/>
</dbReference>
<sequence>MTSREISRTVAAGAATAMTIGAFTFLGTGVAGAAPGSISWDSGSSHYIRTISNTTPAVGDTVSVTTRFERYSWTDEYIYNVKDRHHSCLTYVPGSAMMSGSSDYPVANPEVNPDEAYVRASWGVTSWVVRNRPGYWDAPSFSVSYKVGANCPRGVALTTGMDYGGSLGSGNFGDKGPSITIGKSSSTTTLAPITDAQAGKASSLTATVTGGAAGDTVEFRDAATPIGTATLNAGGTATFAWTPTTAGAHNVTARFLDTPFATASESSPITVQVAEAPVPSTIALAPITNAQAGKASTITATVNPAAAGGTVELRDGDTSLATLPVGADGTVHHEWTPAAAGGHTLTATFSGRDGVTGSTTTAQVTVAEAPVPSTIALASITNAQAGKASTITATVNPAAAGGTVELRDGDTSLATLPVGNDGTIHHEWSPATGGAHTITATFSGRDGVTGSTTTAQVTVAEAPVPSTIALAPITNAQVGKASTLTATVSPAAAGGTVELRDGETSLATLPVGDNGKIEHQWTPTAAGGHTLTATFSGRDGVTGSTTTAQVTVAEAPASNTDSTTTLNPVSGATVGKATTVTAKVNPANAGGTVTFKEGSTVIGTGQVGPDGSATVTWTPATAGQRTITAEYSGHGTVNASSGQLLVTVAASGGNGGTGETGSLGGFGSSN</sequence>
<comment type="caution">
    <text evidence="2">The sequence shown here is derived from an EMBL/GenBank/DDBJ whole genome shotgun (WGS) entry which is preliminary data.</text>
</comment>
<feature type="domain" description="Bacterial Ig-like" evidence="1">
    <location>
        <begin position="572"/>
        <end position="649"/>
    </location>
</feature>
<dbReference type="Proteomes" id="UP000305109">
    <property type="component" value="Unassembled WGS sequence"/>
</dbReference>
<gene>
    <name evidence="2" type="ORF">FCG67_12445</name>
</gene>
<evidence type="ECO:0000313" key="2">
    <source>
        <dbReference type="EMBL" id="TJZ77868.1"/>
    </source>
</evidence>
<protein>
    <submittedName>
        <fullName evidence="2">Ig-like domain repeat protein</fullName>
    </submittedName>
</protein>
<keyword evidence="3" id="KW-1185">Reference proteome</keyword>
<organism evidence="2 3">
    <name type="scientific">Rhodococcus oryzae</name>
    <dbReference type="NCBI Taxonomy" id="2571143"/>
    <lineage>
        <taxon>Bacteria</taxon>
        <taxon>Bacillati</taxon>
        <taxon>Actinomycetota</taxon>
        <taxon>Actinomycetes</taxon>
        <taxon>Mycobacteriales</taxon>
        <taxon>Nocardiaceae</taxon>
        <taxon>Rhodococcus</taxon>
    </lineage>
</organism>
<name>A0ABY2RJU5_9NOCA</name>
<proteinExistence type="predicted"/>
<evidence type="ECO:0000259" key="1">
    <source>
        <dbReference type="Pfam" id="PF16640"/>
    </source>
</evidence>
<dbReference type="Gene3D" id="2.60.40.10">
    <property type="entry name" value="Immunoglobulins"/>
    <property type="match status" value="5"/>
</dbReference>
<dbReference type="Pfam" id="PF16640">
    <property type="entry name" value="Big_3_5"/>
    <property type="match status" value="5"/>
</dbReference>
<evidence type="ECO:0000313" key="3">
    <source>
        <dbReference type="Proteomes" id="UP000305109"/>
    </source>
</evidence>
<feature type="domain" description="Bacterial Ig-like" evidence="1">
    <location>
        <begin position="288"/>
        <end position="367"/>
    </location>
</feature>
<dbReference type="InterPro" id="IPR032109">
    <property type="entry name" value="Big_3_5"/>
</dbReference>
<feature type="domain" description="Bacterial Ig-like" evidence="1">
    <location>
        <begin position="194"/>
        <end position="274"/>
    </location>
</feature>
<reference evidence="2 3" key="1">
    <citation type="submission" date="2019-04" db="EMBL/GenBank/DDBJ databases">
        <title>Rhodococcus oryzae sp. nov., a novel actinomycete isolated from rhizosphere soil of rice (Oryza sativa L.).</title>
        <authorList>
            <person name="Li C."/>
        </authorList>
    </citation>
    <scope>NUCLEOTIDE SEQUENCE [LARGE SCALE GENOMIC DNA]</scope>
    <source>
        <strain evidence="2 3">NEAU-CX67</strain>
    </source>
</reference>
<dbReference type="InterPro" id="IPR013783">
    <property type="entry name" value="Ig-like_fold"/>
</dbReference>
<feature type="domain" description="Bacterial Ig-like" evidence="1">
    <location>
        <begin position="379"/>
        <end position="460"/>
    </location>
</feature>